<organism evidence="3 4">
    <name type="scientific">Equus przewalskii</name>
    <name type="common">Przewalski's horse</name>
    <name type="synonym">Equus caballus przewalskii</name>
    <dbReference type="NCBI Taxonomy" id="9798"/>
    <lineage>
        <taxon>Eukaryota</taxon>
        <taxon>Metazoa</taxon>
        <taxon>Chordata</taxon>
        <taxon>Craniata</taxon>
        <taxon>Vertebrata</taxon>
        <taxon>Euteleostomi</taxon>
        <taxon>Mammalia</taxon>
        <taxon>Eutheria</taxon>
        <taxon>Laurasiatheria</taxon>
        <taxon>Perissodactyla</taxon>
        <taxon>Equidae</taxon>
        <taxon>Equus</taxon>
    </lineage>
</organism>
<sequence length="128" mass="14591">MSLLVYEHSISVIQGCDCGIPQEEWQQVESAQRTLYRDVVMLENYSGLVSILPLAHEPTWRSQAQHGCQSAKGEKQESQNTHQDQRGSTEPEAGRRKGVKKVNARAFCTLPCGFLQRCFHIWQLFLTE</sequence>
<reference evidence="4" key="1">
    <citation type="submission" date="2025-08" db="UniProtKB">
        <authorList>
            <consortium name="RefSeq"/>
        </authorList>
    </citation>
    <scope>IDENTIFICATION</scope>
    <source>
        <tissue evidence="4">Blood</tissue>
    </source>
</reference>
<protein>
    <submittedName>
        <fullName evidence="4">Zinc finger protein 8-like isoform X1</fullName>
    </submittedName>
</protein>
<dbReference type="Pfam" id="PF01352">
    <property type="entry name" value="KRAB"/>
    <property type="match status" value="1"/>
</dbReference>
<gene>
    <name evidence="4" type="primary">LOC103554661</name>
</gene>
<dbReference type="PROSITE" id="PS50805">
    <property type="entry name" value="KRAB"/>
    <property type="match status" value="1"/>
</dbReference>
<feature type="domain" description="KRAB" evidence="2">
    <location>
        <begin position="11"/>
        <end position="83"/>
    </location>
</feature>
<evidence type="ECO:0000313" key="4">
    <source>
        <dbReference type="RefSeq" id="XP_070446955.1"/>
    </source>
</evidence>
<dbReference type="InterPro" id="IPR036051">
    <property type="entry name" value="KRAB_dom_sf"/>
</dbReference>
<dbReference type="GeneID" id="103554661"/>
<keyword evidence="3" id="KW-1185">Reference proteome</keyword>
<dbReference type="Gene3D" id="6.10.140.140">
    <property type="match status" value="1"/>
</dbReference>
<dbReference type="Proteomes" id="UP001652662">
    <property type="component" value="Chromosome 22"/>
</dbReference>
<feature type="compositionally biased region" description="Basic and acidic residues" evidence="1">
    <location>
        <begin position="72"/>
        <end position="95"/>
    </location>
</feature>
<evidence type="ECO:0000259" key="2">
    <source>
        <dbReference type="PROSITE" id="PS50805"/>
    </source>
</evidence>
<evidence type="ECO:0000256" key="1">
    <source>
        <dbReference type="SAM" id="MobiDB-lite"/>
    </source>
</evidence>
<proteinExistence type="predicted"/>
<feature type="region of interest" description="Disordered" evidence="1">
    <location>
        <begin position="63"/>
        <end position="99"/>
    </location>
</feature>
<accession>A0ABM4M2N6</accession>
<dbReference type="RefSeq" id="XP_070446955.1">
    <property type="nucleotide sequence ID" value="XM_070590854.1"/>
</dbReference>
<dbReference type="SUPFAM" id="SSF109640">
    <property type="entry name" value="KRAB domain (Kruppel-associated box)"/>
    <property type="match status" value="1"/>
</dbReference>
<dbReference type="InterPro" id="IPR001909">
    <property type="entry name" value="KRAB"/>
</dbReference>
<name>A0ABM4M2N6_EQUPR</name>
<evidence type="ECO:0000313" key="3">
    <source>
        <dbReference type="Proteomes" id="UP001652662"/>
    </source>
</evidence>
<dbReference type="CDD" id="cd07765">
    <property type="entry name" value="KRAB_A-box"/>
    <property type="match status" value="1"/>
</dbReference>